<evidence type="ECO:0000313" key="1">
    <source>
        <dbReference type="EMBL" id="CAI6228194.1"/>
    </source>
</evidence>
<sequence>MCALGKTLVVALIRVGNTTIKFRLSPPALSMFTQHQSHGRFNQECLVCFESQIIDSTFLTFALFVPE</sequence>
<keyword evidence="2" id="KW-1185">Reference proteome</keyword>
<reference evidence="1" key="1">
    <citation type="submission" date="2023-01" db="EMBL/GenBank/DDBJ databases">
        <authorList>
            <person name="Van Ghelder C."/>
            <person name="Rancurel C."/>
        </authorList>
    </citation>
    <scope>NUCLEOTIDE SEQUENCE</scope>
    <source>
        <strain evidence="1">CNCM I-4278</strain>
    </source>
</reference>
<dbReference type="AlphaFoldDB" id="A0A9W4XNV0"/>
<comment type="caution">
    <text evidence="1">The sequence shown here is derived from an EMBL/GenBank/DDBJ whole genome shotgun (WGS) entry which is preliminary data.</text>
</comment>
<gene>
    <name evidence="1" type="ORF">PDIGIT_LOCUS111</name>
</gene>
<proteinExistence type="predicted"/>
<organism evidence="1 2">
    <name type="scientific">Periconia digitata</name>
    <dbReference type="NCBI Taxonomy" id="1303443"/>
    <lineage>
        <taxon>Eukaryota</taxon>
        <taxon>Fungi</taxon>
        <taxon>Dikarya</taxon>
        <taxon>Ascomycota</taxon>
        <taxon>Pezizomycotina</taxon>
        <taxon>Dothideomycetes</taxon>
        <taxon>Pleosporomycetidae</taxon>
        <taxon>Pleosporales</taxon>
        <taxon>Massarineae</taxon>
        <taxon>Periconiaceae</taxon>
        <taxon>Periconia</taxon>
    </lineage>
</organism>
<accession>A0A9W4XNV0</accession>
<name>A0A9W4XNV0_9PLEO</name>
<dbReference type="EMBL" id="CAOQHR010000001">
    <property type="protein sequence ID" value="CAI6228194.1"/>
    <property type="molecule type" value="Genomic_DNA"/>
</dbReference>
<dbReference type="Proteomes" id="UP001152607">
    <property type="component" value="Unassembled WGS sequence"/>
</dbReference>
<protein>
    <submittedName>
        <fullName evidence="1">Uncharacterized protein</fullName>
    </submittedName>
</protein>
<evidence type="ECO:0000313" key="2">
    <source>
        <dbReference type="Proteomes" id="UP001152607"/>
    </source>
</evidence>